<feature type="domain" description="RNase H type-1" evidence="1">
    <location>
        <begin position="16"/>
        <end position="80"/>
    </location>
</feature>
<dbReference type="GO" id="GO:0003676">
    <property type="term" value="F:nucleic acid binding"/>
    <property type="evidence" value="ECO:0007669"/>
    <property type="project" value="InterPro"/>
</dbReference>
<keyword evidence="3" id="KW-1185">Reference proteome</keyword>
<evidence type="ECO:0000259" key="1">
    <source>
        <dbReference type="Pfam" id="PF13456"/>
    </source>
</evidence>
<reference evidence="2 3" key="1">
    <citation type="journal article" date="2021" name="Plant Biotechnol. J.">
        <title>Multi-omics assisted identification of the key and species-specific regulatory components of drought-tolerant mechanisms in Gossypium stocksii.</title>
        <authorList>
            <person name="Yu D."/>
            <person name="Ke L."/>
            <person name="Zhang D."/>
            <person name="Wu Y."/>
            <person name="Sun Y."/>
            <person name="Mei J."/>
            <person name="Sun J."/>
            <person name="Sun Y."/>
        </authorList>
    </citation>
    <scope>NUCLEOTIDE SEQUENCE [LARGE SCALE GENOMIC DNA]</scope>
    <source>
        <strain evidence="3">cv. E1</strain>
        <tissue evidence="2">Leaf</tissue>
    </source>
</reference>
<dbReference type="Gene3D" id="3.30.420.10">
    <property type="entry name" value="Ribonuclease H-like superfamily/Ribonuclease H"/>
    <property type="match status" value="1"/>
</dbReference>
<evidence type="ECO:0000313" key="2">
    <source>
        <dbReference type="EMBL" id="KAH1063601.1"/>
    </source>
</evidence>
<dbReference type="CDD" id="cd06222">
    <property type="entry name" value="RNase_H_like"/>
    <property type="match status" value="1"/>
</dbReference>
<dbReference type="InterPro" id="IPR036397">
    <property type="entry name" value="RNaseH_sf"/>
</dbReference>
<evidence type="ECO:0000313" key="3">
    <source>
        <dbReference type="Proteomes" id="UP000828251"/>
    </source>
</evidence>
<protein>
    <recommendedName>
        <fullName evidence="1">RNase H type-1 domain-containing protein</fullName>
    </recommendedName>
</protein>
<proteinExistence type="predicted"/>
<dbReference type="OrthoDB" id="996233at2759"/>
<organism evidence="2 3">
    <name type="scientific">Gossypium stocksii</name>
    <dbReference type="NCBI Taxonomy" id="47602"/>
    <lineage>
        <taxon>Eukaryota</taxon>
        <taxon>Viridiplantae</taxon>
        <taxon>Streptophyta</taxon>
        <taxon>Embryophyta</taxon>
        <taxon>Tracheophyta</taxon>
        <taxon>Spermatophyta</taxon>
        <taxon>Magnoliopsida</taxon>
        <taxon>eudicotyledons</taxon>
        <taxon>Gunneridae</taxon>
        <taxon>Pentapetalae</taxon>
        <taxon>rosids</taxon>
        <taxon>malvids</taxon>
        <taxon>Malvales</taxon>
        <taxon>Malvaceae</taxon>
        <taxon>Malvoideae</taxon>
        <taxon>Gossypium</taxon>
    </lineage>
</organism>
<dbReference type="PANTHER" id="PTHR34023:SF4">
    <property type="entry name" value="RNASE H TYPE-1 DOMAIN-CONTAINING PROTEIN"/>
    <property type="match status" value="1"/>
</dbReference>
<comment type="caution">
    <text evidence="2">The sequence shown here is derived from an EMBL/GenBank/DDBJ whole genome shotgun (WGS) entry which is preliminary data.</text>
</comment>
<accession>A0A9D3UW83</accession>
<name>A0A9D3UW83_9ROSI</name>
<sequence length="101" mass="11575">MNDIFQIEASATLERLKLGFRCIEMESDNTILIETIRNRLATISSVAEVRQIHDCYSKNWEVKFRHIQQNANKVVDCIAKADGGVIDQLVILKDPPHHVRC</sequence>
<dbReference type="Pfam" id="PF13456">
    <property type="entry name" value="RVT_3"/>
    <property type="match status" value="1"/>
</dbReference>
<dbReference type="AlphaFoldDB" id="A0A9D3UW83"/>
<dbReference type="Proteomes" id="UP000828251">
    <property type="component" value="Unassembled WGS sequence"/>
</dbReference>
<dbReference type="GO" id="GO:0004523">
    <property type="term" value="F:RNA-DNA hybrid ribonuclease activity"/>
    <property type="evidence" value="ECO:0007669"/>
    <property type="project" value="InterPro"/>
</dbReference>
<gene>
    <name evidence="2" type="ORF">J1N35_028588</name>
</gene>
<dbReference type="PANTHER" id="PTHR34023">
    <property type="entry name" value="RNASE H DOMAIN-CONTAINING PROTEIN"/>
    <property type="match status" value="1"/>
</dbReference>
<dbReference type="InterPro" id="IPR002156">
    <property type="entry name" value="RNaseH_domain"/>
</dbReference>
<dbReference type="InterPro" id="IPR044730">
    <property type="entry name" value="RNase_H-like_dom_plant"/>
</dbReference>
<dbReference type="EMBL" id="JAIQCV010000009">
    <property type="protein sequence ID" value="KAH1063601.1"/>
    <property type="molecule type" value="Genomic_DNA"/>
</dbReference>